<keyword evidence="8 10" id="KW-0472">Membrane</keyword>
<dbReference type="EMBL" id="JADGIZ020000005">
    <property type="protein sequence ID" value="KAL2918784.1"/>
    <property type="molecule type" value="Genomic_DNA"/>
</dbReference>
<dbReference type="Pfam" id="PF00664">
    <property type="entry name" value="ABC_membrane"/>
    <property type="match status" value="2"/>
</dbReference>
<dbReference type="InterPro" id="IPR018244">
    <property type="entry name" value="Allrgn_V5/Tpx1_CS"/>
</dbReference>
<feature type="chain" id="PRO_5046303321" description="P-loop containing nucleoside triphosphate hydrolase protein" evidence="11">
    <location>
        <begin position="21"/>
        <end position="1549"/>
    </location>
</feature>
<evidence type="ECO:0000256" key="9">
    <source>
        <dbReference type="SAM" id="MobiDB-lite"/>
    </source>
</evidence>
<sequence length="1549" mass="166499">MRLTSVFTALILIVSAAAHADQPAASVSVKTRCRRAVDPARFVQKPGPNKPIPKTDPEPIPKNDPVPAPKPSTPSITPTPSRTTSTAVAPTTAAKPTTSAAKPTTAAPTTSAAKPTTSAAKPTTSAAKPTTSIKPSTTAIRPTTSASRASPSPSPSPRASPSPLPPRKDGDSGLSSFDQDCLNSHNYYRSLVGSRPVSWSRVAASTALSWSQHLYNTGRFEHSVTNFGENLYKSSGDFTCSHAIQLFFSEYKNYHGEIVGQGNFNSYGHYTQVIWPSTTEIGCGRYGGYLTCHYNPPGNYPQRVPVYRPVHLNARQPVTTLDPGTSLPSPPRRRGGWRNRGWTRDAALLLSPLPDGPALVIDNGVALAFILFVSQIVNSAGSEMQMLLYQFNQTRLRAALVGAAYRKSMRLSPKTQSEFSAGLINSFIVSDVDSVTGLIRFINDFWSTPATVVISIVLLVNFLGHIAWISIGTIILMSFLQSVSISPLTKYGRIGAQIMDRRTKALREFLYGIKIIKYHAIEEYFLSKISAVRKEQIANWRIRMNFLVTLFCFSNTHQFVVQVVTFAAYAALGGNMRADIIFPALSLISSVNELIGSMPNLVLGMQSYVVSYRRLADYLVADEIKPDEVTGLQTAVESPNGAAVSMNGASFTWEEVKGGEDETDKPSQPTLVVSPPSGSPGFSESQTALTLLESNKPAPFALHDITLEIPRGSLVAVVGSVGSGKSSLLSALIGSMRKTAGNSALFGSVAYCAQEPWILTGTIEDNIVFGSDAVRARIPAAVAAACLDRDLEILPNGLGTQIGEKGINLSGGQKARVALARAIARDADIYLLDDPIAALDAHVGKKVFDDAICGVLRGKTVVLVTHQLHLLPKVDMVVVLDEGRVAETGAFRELMAREDGVLAEIMKDYHFDDLDAEDEAIKAEQLRKEEQADENVLVQAVKQFEEEKAVEEDRRTGAVRFSDYLSFFTAAGALFLPALLLLGLLIVAANALAQIVLAVWSSPDNMPWGFDKGKALLFYVVFNVGAVVLFMISCFVIFEGAVRAGMSFHDRSMNALARAPMNFYDGQPVGRILNRMTADLRNVENILPQAIINSMRSLSGVVTGVVVIAVSTPYLMIEFVIVAAVALAVMPFYQATYRELKRLSSTLASPLSAHISESLNGISTIKAYSAQELFIAAQERKMDGSNVSDLVMEGVEAWLSIRMSLLGSTVSLVLVLLAASGLVSKTTIGASLVATITFTGNLNLAIFVASHLSSNFNSVERLNHYAKELPSEAARELPMDPKDGAWPTAGAVAISSLEIRYPSRPDHAVIQDLSLDIQPGEKVGVVGRTGSGKSTLMTALFRIMEASKGSIAIDGIDIASLGLKTLRSRLQIIPQDPVLFRGTVRSNLDFASKYSDDELWAALGLVGLKDFVGSLDGKLDAAIEENGANLSMGQRQLMCLCKAILAKPKVLIMDEATASVDAEADKRIQESIETQFAATSVLSIAHRLNTIAAFDRVLVLDGGRIAEFDAPHVLLGRAGSVFGDMVEATGAANAAVIRQIAAEHFAASR</sequence>
<dbReference type="InterPro" id="IPR044726">
    <property type="entry name" value="ABCC_6TM_D2"/>
</dbReference>
<evidence type="ECO:0000256" key="4">
    <source>
        <dbReference type="ARBA" id="ARBA00022737"/>
    </source>
</evidence>
<gene>
    <name evidence="14" type="ORF">HK105_201618</name>
</gene>
<evidence type="ECO:0000259" key="12">
    <source>
        <dbReference type="PROSITE" id="PS50893"/>
    </source>
</evidence>
<feature type="transmembrane region" description="Helical" evidence="10">
    <location>
        <begin position="964"/>
        <end position="997"/>
    </location>
</feature>
<evidence type="ECO:0000313" key="14">
    <source>
        <dbReference type="EMBL" id="KAL2918784.1"/>
    </source>
</evidence>
<protein>
    <recommendedName>
        <fullName evidence="16">P-loop containing nucleoside triphosphate hydrolase protein</fullName>
    </recommendedName>
</protein>
<keyword evidence="2" id="KW-0813">Transport</keyword>
<dbReference type="PROSITE" id="PS00211">
    <property type="entry name" value="ABC_TRANSPORTER_1"/>
    <property type="match status" value="1"/>
</dbReference>
<keyword evidence="3 10" id="KW-0812">Transmembrane</keyword>
<evidence type="ECO:0000256" key="7">
    <source>
        <dbReference type="ARBA" id="ARBA00022989"/>
    </source>
</evidence>
<feature type="compositionally biased region" description="Low complexity" evidence="9">
    <location>
        <begin position="73"/>
        <end position="132"/>
    </location>
</feature>
<dbReference type="SUPFAM" id="SSF52540">
    <property type="entry name" value="P-loop containing nucleoside triphosphate hydrolases"/>
    <property type="match status" value="2"/>
</dbReference>
<feature type="transmembrane region" description="Helical" evidence="10">
    <location>
        <begin position="1017"/>
        <end position="1038"/>
    </location>
</feature>
<reference evidence="14 15" key="1">
    <citation type="submission" date="2023-09" db="EMBL/GenBank/DDBJ databases">
        <title>Pangenome analysis of Batrachochytrium dendrobatidis and related Chytrids.</title>
        <authorList>
            <person name="Yacoub M.N."/>
            <person name="Stajich J.E."/>
            <person name="James T.Y."/>
        </authorList>
    </citation>
    <scope>NUCLEOTIDE SEQUENCE [LARGE SCALE GENOMIC DNA]</scope>
    <source>
        <strain evidence="14 15">JEL0888</strain>
    </source>
</reference>
<feature type="compositionally biased region" description="Low complexity" evidence="9">
    <location>
        <begin position="672"/>
        <end position="681"/>
    </location>
</feature>
<feature type="transmembrane region" description="Helical" evidence="10">
    <location>
        <begin position="1115"/>
        <end position="1133"/>
    </location>
</feature>
<feature type="transmembrane region" description="Helical" evidence="10">
    <location>
        <begin position="580"/>
        <end position="603"/>
    </location>
</feature>
<comment type="subcellular location">
    <subcellularLocation>
        <location evidence="1">Vacuole membrane</location>
        <topology evidence="1">Multi-pass membrane protein</topology>
    </subcellularLocation>
</comment>
<evidence type="ECO:0000256" key="1">
    <source>
        <dbReference type="ARBA" id="ARBA00004128"/>
    </source>
</evidence>
<evidence type="ECO:0000256" key="5">
    <source>
        <dbReference type="ARBA" id="ARBA00022741"/>
    </source>
</evidence>
<feature type="transmembrane region" description="Helical" evidence="10">
    <location>
        <begin position="1205"/>
        <end position="1223"/>
    </location>
</feature>
<dbReference type="InterPro" id="IPR027417">
    <property type="entry name" value="P-loop_NTPase"/>
</dbReference>
<dbReference type="InterPro" id="IPR044746">
    <property type="entry name" value="ABCC_6TM_D1"/>
</dbReference>
<dbReference type="Pfam" id="PF00188">
    <property type="entry name" value="CAP"/>
    <property type="match status" value="1"/>
</dbReference>
<feature type="compositionally biased region" description="Polar residues" evidence="9">
    <location>
        <begin position="133"/>
        <end position="144"/>
    </location>
</feature>
<evidence type="ECO:0008006" key="16">
    <source>
        <dbReference type="Google" id="ProtNLM"/>
    </source>
</evidence>
<dbReference type="PROSITE" id="PS01010">
    <property type="entry name" value="CRISP_2"/>
    <property type="match status" value="1"/>
</dbReference>
<dbReference type="Proteomes" id="UP001527925">
    <property type="component" value="Unassembled WGS sequence"/>
</dbReference>
<dbReference type="CDD" id="cd18579">
    <property type="entry name" value="ABC_6TM_ABCC_D1"/>
    <property type="match status" value="1"/>
</dbReference>
<dbReference type="PROSITE" id="PS01009">
    <property type="entry name" value="CRISP_1"/>
    <property type="match status" value="1"/>
</dbReference>
<dbReference type="PROSITE" id="PS50893">
    <property type="entry name" value="ABC_TRANSPORTER_2"/>
    <property type="match status" value="2"/>
</dbReference>
<dbReference type="InterPro" id="IPR011527">
    <property type="entry name" value="ABC1_TM_dom"/>
</dbReference>
<keyword evidence="4" id="KW-0677">Repeat</keyword>
<feature type="region of interest" description="Disordered" evidence="9">
    <location>
        <begin position="317"/>
        <end position="339"/>
    </location>
</feature>
<evidence type="ECO:0000313" key="15">
    <source>
        <dbReference type="Proteomes" id="UP001527925"/>
    </source>
</evidence>
<feature type="transmembrane region" description="Helical" evidence="10">
    <location>
        <begin position="452"/>
        <end position="480"/>
    </location>
</feature>
<feature type="domain" description="ABC transporter" evidence="12">
    <location>
        <begin position="686"/>
        <end position="907"/>
    </location>
</feature>
<organism evidence="14 15">
    <name type="scientific">Polyrhizophydium stewartii</name>
    <dbReference type="NCBI Taxonomy" id="2732419"/>
    <lineage>
        <taxon>Eukaryota</taxon>
        <taxon>Fungi</taxon>
        <taxon>Fungi incertae sedis</taxon>
        <taxon>Chytridiomycota</taxon>
        <taxon>Chytridiomycota incertae sedis</taxon>
        <taxon>Chytridiomycetes</taxon>
        <taxon>Rhizophydiales</taxon>
        <taxon>Rhizophydiales incertae sedis</taxon>
        <taxon>Polyrhizophydium</taxon>
    </lineage>
</organism>
<proteinExistence type="predicted"/>
<dbReference type="PANTHER" id="PTHR24223">
    <property type="entry name" value="ATP-BINDING CASSETTE SUB-FAMILY C"/>
    <property type="match status" value="1"/>
</dbReference>
<feature type="transmembrane region" description="Helical" evidence="10">
    <location>
        <begin position="1229"/>
        <end position="1252"/>
    </location>
</feature>
<evidence type="ECO:0000256" key="2">
    <source>
        <dbReference type="ARBA" id="ARBA00022448"/>
    </source>
</evidence>
<keyword evidence="7 10" id="KW-1133">Transmembrane helix</keyword>
<keyword evidence="6" id="KW-0067">ATP-binding</keyword>
<dbReference type="Gene3D" id="1.20.1560.10">
    <property type="entry name" value="ABC transporter type 1, transmembrane domain"/>
    <property type="match status" value="2"/>
</dbReference>
<dbReference type="SUPFAM" id="SSF90123">
    <property type="entry name" value="ABC transporter transmembrane region"/>
    <property type="match status" value="2"/>
</dbReference>
<dbReference type="SUPFAM" id="SSF55797">
    <property type="entry name" value="PR-1-like"/>
    <property type="match status" value="1"/>
</dbReference>
<feature type="compositionally biased region" description="Pro residues" evidence="9">
    <location>
        <begin position="62"/>
        <end position="72"/>
    </location>
</feature>
<dbReference type="CDD" id="cd03250">
    <property type="entry name" value="ABCC_MRP_domain1"/>
    <property type="match status" value="1"/>
</dbReference>
<keyword evidence="11" id="KW-0732">Signal</keyword>
<feature type="domain" description="ABC transmembrane type-1" evidence="13">
    <location>
        <begin position="367"/>
        <end position="607"/>
    </location>
</feature>
<dbReference type="PANTHER" id="PTHR24223:SF443">
    <property type="entry name" value="MULTIDRUG-RESISTANCE LIKE PROTEIN 1, ISOFORM I"/>
    <property type="match status" value="1"/>
</dbReference>
<keyword evidence="5" id="KW-0547">Nucleotide-binding</keyword>
<feature type="domain" description="ABC transmembrane type-1" evidence="13">
    <location>
        <begin position="978"/>
        <end position="1258"/>
    </location>
</feature>
<dbReference type="InterPro" id="IPR014044">
    <property type="entry name" value="CAP_dom"/>
</dbReference>
<evidence type="ECO:0000259" key="13">
    <source>
        <dbReference type="PROSITE" id="PS50929"/>
    </source>
</evidence>
<keyword evidence="15" id="KW-1185">Reference proteome</keyword>
<dbReference type="InterPro" id="IPR035940">
    <property type="entry name" value="CAP_sf"/>
</dbReference>
<feature type="region of interest" description="Disordered" evidence="9">
    <location>
        <begin position="39"/>
        <end position="176"/>
    </location>
</feature>
<dbReference type="InterPro" id="IPR036640">
    <property type="entry name" value="ABC1_TM_sf"/>
</dbReference>
<feature type="domain" description="ABC transporter" evidence="12">
    <location>
        <begin position="1294"/>
        <end position="1527"/>
    </location>
</feature>
<dbReference type="CDD" id="cd03244">
    <property type="entry name" value="ABCC_MRP_domain2"/>
    <property type="match status" value="1"/>
</dbReference>
<name>A0ABR4NH38_9FUNG</name>
<dbReference type="InterPro" id="IPR050173">
    <property type="entry name" value="ABC_transporter_C-like"/>
</dbReference>
<dbReference type="CDD" id="cd18580">
    <property type="entry name" value="ABC_6TM_ABCC_D2"/>
    <property type="match status" value="1"/>
</dbReference>
<feature type="signal peptide" evidence="11">
    <location>
        <begin position="1"/>
        <end position="20"/>
    </location>
</feature>
<dbReference type="SMART" id="SM00382">
    <property type="entry name" value="AAA"/>
    <property type="match status" value="2"/>
</dbReference>
<comment type="caution">
    <text evidence="14">The sequence shown here is derived from an EMBL/GenBank/DDBJ whole genome shotgun (WGS) entry which is preliminary data.</text>
</comment>
<dbReference type="Gene3D" id="3.40.50.300">
    <property type="entry name" value="P-loop containing nucleotide triphosphate hydrolases"/>
    <property type="match status" value="2"/>
</dbReference>
<dbReference type="PROSITE" id="PS50929">
    <property type="entry name" value="ABC_TM1F"/>
    <property type="match status" value="2"/>
</dbReference>
<dbReference type="InterPro" id="IPR017871">
    <property type="entry name" value="ABC_transporter-like_CS"/>
</dbReference>
<evidence type="ECO:0000256" key="11">
    <source>
        <dbReference type="SAM" id="SignalP"/>
    </source>
</evidence>
<feature type="region of interest" description="Disordered" evidence="9">
    <location>
        <begin position="656"/>
        <end position="684"/>
    </location>
</feature>
<evidence type="ECO:0000256" key="10">
    <source>
        <dbReference type="SAM" id="Phobius"/>
    </source>
</evidence>
<dbReference type="InterPro" id="IPR003593">
    <property type="entry name" value="AAA+_ATPase"/>
</dbReference>
<dbReference type="InterPro" id="IPR003439">
    <property type="entry name" value="ABC_transporter-like_ATP-bd"/>
</dbReference>
<accession>A0ABR4NH38</accession>
<dbReference type="Pfam" id="PF00005">
    <property type="entry name" value="ABC_tran"/>
    <property type="match status" value="2"/>
</dbReference>
<evidence type="ECO:0000256" key="8">
    <source>
        <dbReference type="ARBA" id="ARBA00023136"/>
    </source>
</evidence>
<feature type="compositionally biased region" description="Pro residues" evidence="9">
    <location>
        <begin position="152"/>
        <end position="165"/>
    </location>
</feature>
<dbReference type="InterPro" id="IPR001283">
    <property type="entry name" value="CRISP-related"/>
</dbReference>
<dbReference type="SMART" id="SM00198">
    <property type="entry name" value="SCP"/>
    <property type="match status" value="1"/>
</dbReference>
<evidence type="ECO:0000256" key="6">
    <source>
        <dbReference type="ARBA" id="ARBA00022840"/>
    </source>
</evidence>
<dbReference type="PRINTS" id="PR00837">
    <property type="entry name" value="V5TPXLIKE"/>
</dbReference>
<dbReference type="Gene3D" id="3.40.33.10">
    <property type="entry name" value="CAP"/>
    <property type="match status" value="1"/>
</dbReference>
<evidence type="ECO:0000256" key="3">
    <source>
        <dbReference type="ARBA" id="ARBA00022692"/>
    </source>
</evidence>
<feature type="transmembrane region" description="Helical" evidence="10">
    <location>
        <begin position="546"/>
        <end position="568"/>
    </location>
</feature>